<dbReference type="STRING" id="1457250.GCA_000755225_00063"/>
<reference evidence="2 3" key="1">
    <citation type="journal article" date="2019" name="Nat. Commun.">
        <title>A new type of DNA phosphorothioation-based antiviral system in archaea.</title>
        <authorList>
            <person name="Xiong L."/>
            <person name="Liu S."/>
            <person name="Chen S."/>
            <person name="Xiao Y."/>
            <person name="Zhu B."/>
            <person name="Gao Y."/>
            <person name="Zhang Y."/>
            <person name="Chen B."/>
            <person name="Luo J."/>
            <person name="Deng Z."/>
            <person name="Chen X."/>
            <person name="Wang L."/>
            <person name="Chen S."/>
        </authorList>
    </citation>
    <scope>NUCLEOTIDE SEQUENCE [LARGE SCALE GENOMIC DNA]</scope>
    <source>
        <strain evidence="2 3">CBA1105</strain>
    </source>
</reference>
<dbReference type="AlphaFoldDB" id="A0A4D6HAK1"/>
<gene>
    <name evidence="2" type="ORF">DV733_07095</name>
</gene>
<proteinExistence type="predicted"/>
<feature type="transmembrane region" description="Helical" evidence="1">
    <location>
        <begin position="6"/>
        <end position="24"/>
    </location>
</feature>
<protein>
    <submittedName>
        <fullName evidence="2">Uncharacterized protein</fullName>
    </submittedName>
</protein>
<keyword evidence="1" id="KW-0472">Membrane</keyword>
<keyword evidence="1" id="KW-0812">Transmembrane</keyword>
<dbReference type="RefSeq" id="WP_049995424.1">
    <property type="nucleotide sequence ID" value="NZ_CP031310.1"/>
</dbReference>
<organism evidence="2 3">
    <name type="scientific">Halapricum salinum</name>
    <dbReference type="NCBI Taxonomy" id="1457250"/>
    <lineage>
        <taxon>Archaea</taxon>
        <taxon>Methanobacteriati</taxon>
        <taxon>Methanobacteriota</taxon>
        <taxon>Stenosarchaea group</taxon>
        <taxon>Halobacteria</taxon>
        <taxon>Halobacteriales</taxon>
        <taxon>Haloarculaceae</taxon>
        <taxon>Halapricum</taxon>
    </lineage>
</organism>
<dbReference type="EMBL" id="CP031310">
    <property type="protein sequence ID" value="QCC51023.1"/>
    <property type="molecule type" value="Genomic_DNA"/>
</dbReference>
<evidence type="ECO:0000313" key="3">
    <source>
        <dbReference type="Proteomes" id="UP000296706"/>
    </source>
</evidence>
<dbReference type="Proteomes" id="UP000296706">
    <property type="component" value="Chromosome"/>
</dbReference>
<evidence type="ECO:0000313" key="2">
    <source>
        <dbReference type="EMBL" id="QCC51023.1"/>
    </source>
</evidence>
<dbReference type="OrthoDB" id="384359at2157"/>
<dbReference type="GeneID" id="39847618"/>
<accession>A0A4D6HAK1</accession>
<keyword evidence="1" id="KW-1133">Transmembrane helix</keyword>
<evidence type="ECO:0000256" key="1">
    <source>
        <dbReference type="SAM" id="Phobius"/>
    </source>
</evidence>
<keyword evidence="3" id="KW-1185">Reference proteome</keyword>
<feature type="transmembrane region" description="Helical" evidence="1">
    <location>
        <begin position="60"/>
        <end position="77"/>
    </location>
</feature>
<dbReference type="KEGG" id="hsn:DV733_07095"/>
<sequence length="123" mass="13612">MLHGPALWYALAVGSLYFVVMIGTAGRRYDLLRPRFFVYSGPGVLIEGAVPVYLLLRFRLFVPVLALAYLSGRTIRIERERGEDKPFISTLQLWPLEVAVLAALGGIEYLLSGWLGLSTSGLV</sequence>
<name>A0A4D6HAK1_9EURY</name>